<dbReference type="InterPro" id="IPR013320">
    <property type="entry name" value="ConA-like_dom_sf"/>
</dbReference>
<keyword evidence="1" id="KW-0472">Membrane</keyword>
<dbReference type="Pfam" id="PF00722">
    <property type="entry name" value="Glyco_hydro_16"/>
    <property type="match status" value="1"/>
</dbReference>
<keyword evidence="5" id="KW-1185">Reference proteome</keyword>
<evidence type="ECO:0000256" key="2">
    <source>
        <dbReference type="SAM" id="SignalP"/>
    </source>
</evidence>
<feature type="transmembrane region" description="Helical" evidence="1">
    <location>
        <begin position="367"/>
        <end position="387"/>
    </location>
</feature>
<dbReference type="EMBL" id="LT853701">
    <property type="protein sequence ID" value="SMQ54522.1"/>
    <property type="molecule type" value="Genomic_DNA"/>
</dbReference>
<dbReference type="AlphaFoldDB" id="A0A1X7S4C3"/>
<evidence type="ECO:0000256" key="1">
    <source>
        <dbReference type="SAM" id="Phobius"/>
    </source>
</evidence>
<dbReference type="PANTHER" id="PTHR38121:SF5">
    <property type="entry name" value="GH16 DOMAIN-CONTAINING PROTEIN"/>
    <property type="match status" value="1"/>
</dbReference>
<keyword evidence="1" id="KW-0812">Transmembrane</keyword>
<gene>
    <name evidence="4" type="ORF">ZT3D7_G9677</name>
</gene>
<accession>A0A1X7S4C3</accession>
<dbReference type="Gene3D" id="2.60.120.200">
    <property type="match status" value="1"/>
</dbReference>
<keyword evidence="2" id="KW-0732">Signal</keyword>
<evidence type="ECO:0000313" key="4">
    <source>
        <dbReference type="EMBL" id="SMQ54522.1"/>
    </source>
</evidence>
<feature type="domain" description="GH16" evidence="3">
    <location>
        <begin position="31"/>
        <end position="289"/>
    </location>
</feature>
<evidence type="ECO:0000313" key="5">
    <source>
        <dbReference type="Proteomes" id="UP000215127"/>
    </source>
</evidence>
<organism evidence="4 5">
    <name type="scientific">Zymoseptoria tritici (strain ST99CH_3D7)</name>
    <dbReference type="NCBI Taxonomy" id="1276538"/>
    <lineage>
        <taxon>Eukaryota</taxon>
        <taxon>Fungi</taxon>
        <taxon>Dikarya</taxon>
        <taxon>Ascomycota</taxon>
        <taxon>Pezizomycotina</taxon>
        <taxon>Dothideomycetes</taxon>
        <taxon>Dothideomycetidae</taxon>
        <taxon>Mycosphaerellales</taxon>
        <taxon>Mycosphaerellaceae</taxon>
        <taxon>Zymoseptoria</taxon>
    </lineage>
</organism>
<dbReference type="InterPro" id="IPR000757">
    <property type="entry name" value="Beta-glucanase-like"/>
</dbReference>
<evidence type="ECO:0000259" key="3">
    <source>
        <dbReference type="PROSITE" id="PS51762"/>
    </source>
</evidence>
<name>A0A1X7S4C3_ZYMT9</name>
<dbReference type="Proteomes" id="UP000215127">
    <property type="component" value="Chromosome 10"/>
</dbReference>
<sequence length="399" mass="44016">MCALVPLLAAVTLASALQDCSCGYMVNTTDQEYYAVFTEIFETDFLHVGNLKKDTGNSWLPQSYDHSPEASHGPCGKAAGVENVNTNPIHNAWDWTGPGIHGQDPGLQLWTEHMYTDISSYSMIPIAEVVSTRDDILYGSFRIGLKTSAVNGTCGGFYFYLNEPAEIEMELLSKSNQKSAGFVQLVVPSEEDMQRGHMKHDSPDVDTHSLIFSPTTDYNEFRFDWLPDRIDFYANGERLSTVTDNVPDSPGSLRISHWSNGDDDWSSGPPKEDAVMTVSYVKAYFNSSEPDNTQASLMNCRDSLGGEHACRIPDQMKPPGLLAPDGNQTAQTHFFQRNMSGLVTPAPIPPKHSRGSERRYGSGIGGVLYWAMAIAAGLFTFHGFNAFRLLHVGLRIRAP</sequence>
<feature type="signal peptide" evidence="2">
    <location>
        <begin position="1"/>
        <end position="16"/>
    </location>
</feature>
<dbReference type="CDD" id="cd00413">
    <property type="entry name" value="Glyco_hydrolase_16"/>
    <property type="match status" value="1"/>
</dbReference>
<dbReference type="STRING" id="1276538.A0A1X7S4C3"/>
<dbReference type="SUPFAM" id="SSF49899">
    <property type="entry name" value="Concanavalin A-like lectins/glucanases"/>
    <property type="match status" value="1"/>
</dbReference>
<protein>
    <recommendedName>
        <fullName evidence="3">GH16 domain-containing protein</fullName>
    </recommendedName>
</protein>
<keyword evidence="1" id="KW-1133">Transmembrane helix</keyword>
<dbReference type="GO" id="GO:0005975">
    <property type="term" value="P:carbohydrate metabolic process"/>
    <property type="evidence" value="ECO:0007669"/>
    <property type="project" value="InterPro"/>
</dbReference>
<proteinExistence type="predicted"/>
<dbReference type="PROSITE" id="PS51762">
    <property type="entry name" value="GH16_2"/>
    <property type="match status" value="1"/>
</dbReference>
<feature type="chain" id="PRO_5013344632" description="GH16 domain-containing protein" evidence="2">
    <location>
        <begin position="17"/>
        <end position="399"/>
    </location>
</feature>
<dbReference type="GO" id="GO:0004553">
    <property type="term" value="F:hydrolase activity, hydrolyzing O-glycosyl compounds"/>
    <property type="evidence" value="ECO:0007669"/>
    <property type="project" value="InterPro"/>
</dbReference>
<reference evidence="4 5" key="1">
    <citation type="submission" date="2016-06" db="EMBL/GenBank/DDBJ databases">
        <authorList>
            <person name="Kjaerup R.B."/>
            <person name="Dalgaard T.S."/>
            <person name="Juul-Madsen H.R."/>
        </authorList>
    </citation>
    <scope>NUCLEOTIDE SEQUENCE [LARGE SCALE GENOMIC DNA]</scope>
</reference>
<dbReference type="PANTHER" id="PTHR38121">
    <property type="entry name" value="GH16 DOMAIN-CONTAINING PROTEIN"/>
    <property type="match status" value="1"/>
</dbReference>